<evidence type="ECO:0000256" key="1">
    <source>
        <dbReference type="ARBA" id="ARBA00000971"/>
    </source>
</evidence>
<dbReference type="PIRSF" id="PIRSF001467">
    <property type="entry name" value="Peptidylpro_ismrse"/>
    <property type="match status" value="1"/>
</dbReference>
<dbReference type="InterPro" id="IPR029000">
    <property type="entry name" value="Cyclophilin-like_dom_sf"/>
</dbReference>
<dbReference type="PANTHER" id="PTHR11071">
    <property type="entry name" value="PEPTIDYL-PROLYL CIS-TRANS ISOMERASE"/>
    <property type="match status" value="1"/>
</dbReference>
<dbReference type="Proteomes" id="UP000386466">
    <property type="component" value="Unassembled WGS sequence"/>
</dbReference>
<dbReference type="SUPFAM" id="SSF50891">
    <property type="entry name" value="Cyclophilin-like"/>
    <property type="match status" value="1"/>
</dbReference>
<reference evidence="6 7" key="1">
    <citation type="submission" date="2019-01" db="EMBL/GenBank/DDBJ databases">
        <authorList>
            <person name="Alioto T."/>
            <person name="Alioto T."/>
        </authorList>
    </citation>
    <scope>NUCLEOTIDE SEQUENCE [LARGE SCALE GENOMIC DNA]</scope>
</reference>
<dbReference type="GO" id="GO:0003755">
    <property type="term" value="F:peptidyl-prolyl cis-trans isomerase activity"/>
    <property type="evidence" value="ECO:0007669"/>
    <property type="project" value="UniProtKB-UniRule"/>
</dbReference>
<comment type="similarity">
    <text evidence="4">Belongs to the cyclophilin-type PPIase family.</text>
</comment>
<dbReference type="PRINTS" id="PR00153">
    <property type="entry name" value="CSAPPISMRASE"/>
</dbReference>
<name>A0A485MY68_LYNPA</name>
<dbReference type="InterPro" id="IPR002130">
    <property type="entry name" value="Cyclophilin-type_PPIase_dom"/>
</dbReference>
<dbReference type="GO" id="GO:0005737">
    <property type="term" value="C:cytoplasm"/>
    <property type="evidence" value="ECO:0007669"/>
    <property type="project" value="TreeGrafter"/>
</dbReference>
<dbReference type="EC" id="5.2.1.8" evidence="4"/>
<proteinExistence type="inferred from homology"/>
<comment type="catalytic activity">
    <reaction evidence="1 4">
        <text>[protein]-peptidylproline (omega=180) = [protein]-peptidylproline (omega=0)</text>
        <dbReference type="Rhea" id="RHEA:16237"/>
        <dbReference type="Rhea" id="RHEA-COMP:10747"/>
        <dbReference type="Rhea" id="RHEA-COMP:10748"/>
        <dbReference type="ChEBI" id="CHEBI:83833"/>
        <dbReference type="ChEBI" id="CHEBI:83834"/>
        <dbReference type="EC" id="5.2.1.8"/>
    </reaction>
</comment>
<evidence type="ECO:0000256" key="3">
    <source>
        <dbReference type="ARBA" id="ARBA00023235"/>
    </source>
</evidence>
<evidence type="ECO:0000313" key="6">
    <source>
        <dbReference type="EMBL" id="VFV24833.1"/>
    </source>
</evidence>
<gene>
    <name evidence="6" type="ORF">LYPA_23C012963</name>
</gene>
<comment type="function">
    <text evidence="4">PPIases accelerate the folding of proteins. It catalyzes the cis-trans isomerization of proline imidic peptide bonds in oligopeptides.</text>
</comment>
<dbReference type="GO" id="GO:0006457">
    <property type="term" value="P:protein folding"/>
    <property type="evidence" value="ECO:0007669"/>
    <property type="project" value="TreeGrafter"/>
</dbReference>
<evidence type="ECO:0000256" key="4">
    <source>
        <dbReference type="RuleBase" id="RU363019"/>
    </source>
</evidence>
<dbReference type="AlphaFoldDB" id="A0A485MY68"/>
<evidence type="ECO:0000313" key="7">
    <source>
        <dbReference type="Proteomes" id="UP000386466"/>
    </source>
</evidence>
<keyword evidence="3 4" id="KW-0413">Isomerase</keyword>
<dbReference type="PROSITE" id="PS50072">
    <property type="entry name" value="CSA_PPIASE_2"/>
    <property type="match status" value="1"/>
</dbReference>
<dbReference type="Pfam" id="PF00160">
    <property type="entry name" value="Pro_isomerase"/>
    <property type="match status" value="1"/>
</dbReference>
<organism evidence="6 7">
    <name type="scientific">Lynx pardinus</name>
    <name type="common">Iberian lynx</name>
    <name type="synonym">Felis pardina</name>
    <dbReference type="NCBI Taxonomy" id="191816"/>
    <lineage>
        <taxon>Eukaryota</taxon>
        <taxon>Metazoa</taxon>
        <taxon>Chordata</taxon>
        <taxon>Craniata</taxon>
        <taxon>Vertebrata</taxon>
        <taxon>Euteleostomi</taxon>
        <taxon>Mammalia</taxon>
        <taxon>Eutheria</taxon>
        <taxon>Laurasiatheria</taxon>
        <taxon>Carnivora</taxon>
        <taxon>Feliformia</taxon>
        <taxon>Felidae</taxon>
        <taxon>Felinae</taxon>
        <taxon>Lynx</taxon>
    </lineage>
</organism>
<keyword evidence="2 4" id="KW-0697">Rotamase</keyword>
<dbReference type="GO" id="GO:0016018">
    <property type="term" value="F:cyclosporin A binding"/>
    <property type="evidence" value="ECO:0007669"/>
    <property type="project" value="TreeGrafter"/>
</dbReference>
<sequence>MFFDITIDDKVPKTAEHFRALSTGEKGFGFKVACFHRIFPGFTHQSGDFTCHNGTGSKPNHGEKSDDENFIWKNTGPGLSSMHSGCLDGKHVVFGKVKEGRNIVEAMECFGSRNGKTRKKSTIADFSNSEAFPMI</sequence>
<dbReference type="PANTHER" id="PTHR11071:SF490">
    <property type="entry name" value="PEPTIDYL-PROLYL CIS-TRANS ISOMERASE A"/>
    <property type="match status" value="1"/>
</dbReference>
<dbReference type="Gene3D" id="2.40.100.10">
    <property type="entry name" value="Cyclophilin-like"/>
    <property type="match status" value="2"/>
</dbReference>
<dbReference type="EMBL" id="CAAGRJ010007015">
    <property type="protein sequence ID" value="VFV24833.1"/>
    <property type="molecule type" value="Genomic_DNA"/>
</dbReference>
<evidence type="ECO:0000259" key="5">
    <source>
        <dbReference type="PROSITE" id="PS50072"/>
    </source>
</evidence>
<dbReference type="InterPro" id="IPR024936">
    <property type="entry name" value="Cyclophilin-type_PPIase"/>
</dbReference>
<feature type="domain" description="PPIase cyclophilin-type" evidence="5">
    <location>
        <begin position="8"/>
        <end position="128"/>
    </location>
</feature>
<keyword evidence="7" id="KW-1185">Reference proteome</keyword>
<evidence type="ECO:0000256" key="2">
    <source>
        <dbReference type="ARBA" id="ARBA00023110"/>
    </source>
</evidence>
<accession>A0A485MY68</accession>
<protein>
    <recommendedName>
        <fullName evidence="4">Peptidyl-prolyl cis-trans isomerase</fullName>
        <shortName evidence="4">PPIase</shortName>
        <ecNumber evidence="4">5.2.1.8</ecNumber>
    </recommendedName>
</protein>